<feature type="compositionally biased region" description="Basic and acidic residues" evidence="1">
    <location>
        <begin position="282"/>
        <end position="291"/>
    </location>
</feature>
<dbReference type="AlphaFoldDB" id="A0A8H5FZH6"/>
<proteinExistence type="predicted"/>
<gene>
    <name evidence="2" type="ORF">D9758_010779</name>
</gene>
<feature type="compositionally biased region" description="Basic and acidic residues" evidence="1">
    <location>
        <begin position="449"/>
        <end position="484"/>
    </location>
</feature>
<feature type="compositionally biased region" description="Basic and acidic residues" evidence="1">
    <location>
        <begin position="17"/>
        <end position="26"/>
    </location>
</feature>
<evidence type="ECO:0000313" key="3">
    <source>
        <dbReference type="Proteomes" id="UP000559256"/>
    </source>
</evidence>
<feature type="compositionally biased region" description="Polar residues" evidence="1">
    <location>
        <begin position="435"/>
        <end position="448"/>
    </location>
</feature>
<feature type="region of interest" description="Disordered" evidence="1">
    <location>
        <begin position="1"/>
        <end position="34"/>
    </location>
</feature>
<dbReference type="OrthoDB" id="3262817at2759"/>
<feature type="compositionally biased region" description="Polar residues" evidence="1">
    <location>
        <begin position="537"/>
        <end position="563"/>
    </location>
</feature>
<feature type="compositionally biased region" description="Polar residues" evidence="1">
    <location>
        <begin position="512"/>
        <end position="529"/>
    </location>
</feature>
<evidence type="ECO:0000256" key="1">
    <source>
        <dbReference type="SAM" id="MobiDB-lite"/>
    </source>
</evidence>
<reference evidence="2 3" key="1">
    <citation type="journal article" date="2020" name="ISME J.">
        <title>Uncovering the hidden diversity of litter-decomposition mechanisms in mushroom-forming fungi.</title>
        <authorList>
            <person name="Floudas D."/>
            <person name="Bentzer J."/>
            <person name="Ahren D."/>
            <person name="Johansson T."/>
            <person name="Persson P."/>
            <person name="Tunlid A."/>
        </authorList>
    </citation>
    <scope>NUCLEOTIDE SEQUENCE [LARGE SCALE GENOMIC DNA]</scope>
    <source>
        <strain evidence="2 3">CBS 291.85</strain>
    </source>
</reference>
<keyword evidence="3" id="KW-1185">Reference proteome</keyword>
<dbReference type="Proteomes" id="UP000559256">
    <property type="component" value="Unassembled WGS sequence"/>
</dbReference>
<accession>A0A8H5FZH6</accession>
<protein>
    <submittedName>
        <fullName evidence="2">Uncharacterized protein</fullName>
    </submittedName>
</protein>
<dbReference type="EMBL" id="JAACJM010000060">
    <property type="protein sequence ID" value="KAF5354373.1"/>
    <property type="molecule type" value="Genomic_DNA"/>
</dbReference>
<organism evidence="2 3">
    <name type="scientific">Tetrapyrgos nigripes</name>
    <dbReference type="NCBI Taxonomy" id="182062"/>
    <lineage>
        <taxon>Eukaryota</taxon>
        <taxon>Fungi</taxon>
        <taxon>Dikarya</taxon>
        <taxon>Basidiomycota</taxon>
        <taxon>Agaricomycotina</taxon>
        <taxon>Agaricomycetes</taxon>
        <taxon>Agaricomycetidae</taxon>
        <taxon>Agaricales</taxon>
        <taxon>Marasmiineae</taxon>
        <taxon>Marasmiaceae</taxon>
        <taxon>Tetrapyrgos</taxon>
    </lineage>
</organism>
<feature type="compositionally biased region" description="Basic and acidic residues" evidence="1">
    <location>
        <begin position="409"/>
        <end position="418"/>
    </location>
</feature>
<feature type="region of interest" description="Disordered" evidence="1">
    <location>
        <begin position="166"/>
        <end position="594"/>
    </location>
</feature>
<name>A0A8H5FZH6_9AGAR</name>
<feature type="compositionally biased region" description="Basic and acidic residues" evidence="1">
    <location>
        <begin position="166"/>
        <end position="183"/>
    </location>
</feature>
<feature type="compositionally biased region" description="Basic and acidic residues" evidence="1">
    <location>
        <begin position="327"/>
        <end position="343"/>
    </location>
</feature>
<sequence length="680" mass="76426">MTKVENKRSRPPPVTENQKRHQRSPDQHSFPSATVRERLFLSSYDQRRTNDISITNMHLKSSHRPTQSTQEDVPIILFKRGEKRKFLKRPDTYEDMIRVVRRKFDIDEHEVPTFETRSLEVCGDHNVEIDEEVYPLMITYLDEIEVILSGASSNANTAIVGVNEYAEPRAEREDQNASRREDTVASGLTDSADTQCKDQRTGITRAGRSETLLDEQEADVTVTDEGPRKAINKGKGKEVEIAETEIDTSTADKKRSRTKARQAQPPSDSDDVQKKPKSKAKAIKEKEDGKGKAKQKKLPEVSEIDESEAGTSSTGKKRGKSTKAKSNIKETQDRLDQEQDHSELFQGHGESEPASARSSMRRRTPSLQPLHFEPNPDDEEFFRGDLDAEQNDGSQPDDPANLFDDDVVEIEHVPRVAERGPMPSANTAEEIEVDNQLTTESQMSPSSSKDGRWEHVKVKVDSLEIKVEKRPGEEPNQSERDTRKPNSRAGPSNTSGLATFAGRLGRERPDTQSRTTSAAPSPIKPSSRSVRPEHQQIPASANDTWGASQSRVPAPPQSQAQVHDSSDEVGEDGYTPDGKFKVFIEGPKGHGHKPKAEFMTRERHVVRKVLQGACKHFGVDTKRAQLQLLFDSEEDGEMVTHYYKCEKEETMGQAGVKPFSSLRVKLEYDDDDEEEEEDYD</sequence>
<evidence type="ECO:0000313" key="2">
    <source>
        <dbReference type="EMBL" id="KAF5354373.1"/>
    </source>
</evidence>
<comment type="caution">
    <text evidence="2">The sequence shown here is derived from an EMBL/GenBank/DDBJ whole genome shotgun (WGS) entry which is preliminary data.</text>
</comment>